<gene>
    <name evidence="1" type="ORF">CO026_03425</name>
</gene>
<accession>A0A2M8FE28</accession>
<protein>
    <submittedName>
        <fullName evidence="1">Uncharacterized protein</fullName>
    </submittedName>
</protein>
<name>A0A2M8FE28_9BACT</name>
<evidence type="ECO:0000313" key="2">
    <source>
        <dbReference type="Proteomes" id="UP000230391"/>
    </source>
</evidence>
<reference evidence="2" key="1">
    <citation type="submission" date="2017-09" db="EMBL/GenBank/DDBJ databases">
        <title>Depth-based differentiation of microbial function through sediment-hosted aquifers and enrichment of novel symbionts in the deep terrestrial subsurface.</title>
        <authorList>
            <person name="Probst A.J."/>
            <person name="Ladd B."/>
            <person name="Jarett J.K."/>
            <person name="Geller-Mcgrath D.E."/>
            <person name="Sieber C.M.K."/>
            <person name="Emerson J.B."/>
            <person name="Anantharaman K."/>
            <person name="Thomas B.C."/>
            <person name="Malmstrom R."/>
            <person name="Stieglmeier M."/>
            <person name="Klingl A."/>
            <person name="Woyke T."/>
            <person name="Ryan C.M."/>
            <person name="Banfield J.F."/>
        </authorList>
    </citation>
    <scope>NUCLEOTIDE SEQUENCE [LARGE SCALE GENOMIC DNA]</scope>
</reference>
<organism evidence="1 2">
    <name type="scientific">Candidatus Kaiserbacteria bacterium CG_4_9_14_0_2_um_filter_41_32</name>
    <dbReference type="NCBI Taxonomy" id="1974601"/>
    <lineage>
        <taxon>Bacteria</taxon>
        <taxon>Candidatus Kaiseribacteriota</taxon>
    </lineage>
</organism>
<proteinExistence type="predicted"/>
<evidence type="ECO:0000313" key="1">
    <source>
        <dbReference type="EMBL" id="PJC55852.1"/>
    </source>
</evidence>
<dbReference type="Proteomes" id="UP000230391">
    <property type="component" value="Unassembled WGS sequence"/>
</dbReference>
<sequence>MEQSPQTIRDIKEITALIDSAIREVALTFESELSDSDHIMLQMVVAERHTLPVGRVTYLRKLVEEESVSPSFKEAVNNVLLSLKQQLTDAEIKKLTGGIQTGLLDEIE</sequence>
<dbReference type="AlphaFoldDB" id="A0A2M8FE28"/>
<comment type="caution">
    <text evidence="1">The sequence shown here is derived from an EMBL/GenBank/DDBJ whole genome shotgun (WGS) entry which is preliminary data.</text>
</comment>
<dbReference type="EMBL" id="PFRD01000126">
    <property type="protein sequence ID" value="PJC55852.1"/>
    <property type="molecule type" value="Genomic_DNA"/>
</dbReference>